<name>A0A917X9I0_9ACTN</name>
<accession>A0A917X9I0</accession>
<feature type="region of interest" description="Disordered" evidence="1">
    <location>
        <begin position="71"/>
        <end position="112"/>
    </location>
</feature>
<feature type="compositionally biased region" description="Gly residues" evidence="1">
    <location>
        <begin position="101"/>
        <end position="112"/>
    </location>
</feature>
<evidence type="ECO:0000256" key="1">
    <source>
        <dbReference type="SAM" id="MobiDB-lite"/>
    </source>
</evidence>
<evidence type="ECO:0000313" key="3">
    <source>
        <dbReference type="Proteomes" id="UP000653411"/>
    </source>
</evidence>
<comment type="caution">
    <text evidence="2">The sequence shown here is derived from an EMBL/GenBank/DDBJ whole genome shotgun (WGS) entry which is preliminary data.</text>
</comment>
<feature type="region of interest" description="Disordered" evidence="1">
    <location>
        <begin position="1"/>
        <end position="34"/>
    </location>
</feature>
<gene>
    <name evidence="2" type="ORF">GCM10011578_015190</name>
</gene>
<proteinExistence type="predicted"/>
<evidence type="ECO:0000313" key="2">
    <source>
        <dbReference type="EMBL" id="GGM95699.1"/>
    </source>
</evidence>
<reference evidence="2" key="2">
    <citation type="submission" date="2020-09" db="EMBL/GenBank/DDBJ databases">
        <authorList>
            <person name="Sun Q."/>
            <person name="Zhou Y."/>
        </authorList>
    </citation>
    <scope>NUCLEOTIDE SEQUENCE</scope>
    <source>
        <strain evidence="2">CGMCC 4.7110</strain>
    </source>
</reference>
<protein>
    <submittedName>
        <fullName evidence="2">Uncharacterized protein</fullName>
    </submittedName>
</protein>
<reference evidence="2" key="1">
    <citation type="journal article" date="2014" name="Int. J. Syst. Evol. Microbiol.">
        <title>Complete genome sequence of Corynebacterium casei LMG S-19264T (=DSM 44701T), isolated from a smear-ripened cheese.</title>
        <authorList>
            <consortium name="US DOE Joint Genome Institute (JGI-PGF)"/>
            <person name="Walter F."/>
            <person name="Albersmeier A."/>
            <person name="Kalinowski J."/>
            <person name="Ruckert C."/>
        </authorList>
    </citation>
    <scope>NUCLEOTIDE SEQUENCE</scope>
    <source>
        <strain evidence="2">CGMCC 4.7110</strain>
    </source>
</reference>
<dbReference type="EMBL" id="BMML01000003">
    <property type="protein sequence ID" value="GGM95699.1"/>
    <property type="molecule type" value="Genomic_DNA"/>
</dbReference>
<dbReference type="Proteomes" id="UP000653411">
    <property type="component" value="Unassembled WGS sequence"/>
</dbReference>
<sequence>MVSPVLEVPLGRAPRKGAGAKTRRGWRASCPPRAHAEAGNLTRAWPMADPAVTRTTVVIVTSRGNAMAVFRRAGRLRAPDGRSRRRRAGPPAGDLGDGRGDGGGFDGGRTMT</sequence>
<organism evidence="2 3">
    <name type="scientific">Streptomyces fuscichromogenes</name>
    <dbReference type="NCBI Taxonomy" id="1324013"/>
    <lineage>
        <taxon>Bacteria</taxon>
        <taxon>Bacillati</taxon>
        <taxon>Actinomycetota</taxon>
        <taxon>Actinomycetes</taxon>
        <taxon>Kitasatosporales</taxon>
        <taxon>Streptomycetaceae</taxon>
        <taxon>Streptomyces</taxon>
    </lineage>
</organism>
<keyword evidence="3" id="KW-1185">Reference proteome</keyword>
<dbReference type="AlphaFoldDB" id="A0A917X9I0"/>